<evidence type="ECO:0000256" key="1">
    <source>
        <dbReference type="SAM" id="Phobius"/>
    </source>
</evidence>
<accession>A0A918YQB2</accession>
<dbReference type="RefSeq" id="WP_189957582.1">
    <property type="nucleotide sequence ID" value="NZ_BMVG01000026.1"/>
</dbReference>
<keyword evidence="1" id="KW-1133">Transmembrane helix</keyword>
<sequence>MDGYVVVEGPIEDEAFFADLKVKDPRVEVIPQDHFEGAQDFLQAVVPLSATLTPLLVAYFRDKTARARARAFVKDGQKRRLSGYTAAEVERILKADGS</sequence>
<evidence type="ECO:0000313" key="2">
    <source>
        <dbReference type="EMBL" id="GHE11067.1"/>
    </source>
</evidence>
<reference evidence="2" key="1">
    <citation type="journal article" date="2014" name="Int. J. Syst. Evol. Microbiol.">
        <title>Complete genome sequence of Corynebacterium casei LMG S-19264T (=DSM 44701T), isolated from a smear-ripened cheese.</title>
        <authorList>
            <consortium name="US DOE Joint Genome Institute (JGI-PGF)"/>
            <person name="Walter F."/>
            <person name="Albersmeier A."/>
            <person name="Kalinowski J."/>
            <person name="Ruckert C."/>
        </authorList>
    </citation>
    <scope>NUCLEOTIDE SEQUENCE</scope>
    <source>
        <strain evidence="2">JCM 4714</strain>
    </source>
</reference>
<organism evidence="2 3">
    <name type="scientific">Streptomyces alanosinicus</name>
    <dbReference type="NCBI Taxonomy" id="68171"/>
    <lineage>
        <taxon>Bacteria</taxon>
        <taxon>Bacillati</taxon>
        <taxon>Actinomycetota</taxon>
        <taxon>Actinomycetes</taxon>
        <taxon>Kitasatosporales</taxon>
        <taxon>Streptomycetaceae</taxon>
        <taxon>Streptomyces</taxon>
    </lineage>
</organism>
<dbReference type="EMBL" id="BMVG01000026">
    <property type="protein sequence ID" value="GHE11067.1"/>
    <property type="molecule type" value="Genomic_DNA"/>
</dbReference>
<name>A0A918YQB2_9ACTN</name>
<keyword evidence="1" id="KW-0472">Membrane</keyword>
<keyword evidence="1" id="KW-0812">Transmembrane</keyword>
<protein>
    <submittedName>
        <fullName evidence="2">Uncharacterized protein</fullName>
    </submittedName>
</protein>
<evidence type="ECO:0000313" key="3">
    <source>
        <dbReference type="Proteomes" id="UP000655443"/>
    </source>
</evidence>
<reference evidence="2" key="2">
    <citation type="submission" date="2020-09" db="EMBL/GenBank/DDBJ databases">
        <authorList>
            <person name="Sun Q."/>
            <person name="Ohkuma M."/>
        </authorList>
    </citation>
    <scope>NUCLEOTIDE SEQUENCE</scope>
    <source>
        <strain evidence="2">JCM 4714</strain>
    </source>
</reference>
<comment type="caution">
    <text evidence="2">The sequence shown here is derived from an EMBL/GenBank/DDBJ whole genome shotgun (WGS) entry which is preliminary data.</text>
</comment>
<keyword evidence="3" id="KW-1185">Reference proteome</keyword>
<proteinExistence type="predicted"/>
<dbReference type="Proteomes" id="UP000655443">
    <property type="component" value="Unassembled WGS sequence"/>
</dbReference>
<gene>
    <name evidence="2" type="ORF">GCM10010339_69390</name>
</gene>
<dbReference type="AlphaFoldDB" id="A0A918YQB2"/>
<feature type="transmembrane region" description="Helical" evidence="1">
    <location>
        <begin position="41"/>
        <end position="60"/>
    </location>
</feature>